<proteinExistence type="inferred from homology"/>
<dbReference type="InterPro" id="IPR016036">
    <property type="entry name" value="Malonyl_transacylase_ACP-bd"/>
</dbReference>
<dbReference type="Gene3D" id="3.30.70.250">
    <property type="entry name" value="Malonyl-CoA ACP transacylase, ACP-binding"/>
    <property type="match status" value="1"/>
</dbReference>
<feature type="domain" description="Malonyl-CoA:ACP transacylase (MAT)" evidence="8">
    <location>
        <begin position="9"/>
        <end position="306"/>
    </location>
</feature>
<organism evidence="9 10">
    <name type="scientific">Longimicrobium terrae</name>
    <dbReference type="NCBI Taxonomy" id="1639882"/>
    <lineage>
        <taxon>Bacteria</taxon>
        <taxon>Pseudomonadati</taxon>
        <taxon>Gemmatimonadota</taxon>
        <taxon>Longimicrobiia</taxon>
        <taxon>Longimicrobiales</taxon>
        <taxon>Longimicrobiaceae</taxon>
        <taxon>Longimicrobium</taxon>
    </lineage>
</organism>
<gene>
    <name evidence="9" type="ORF">HNQ61_001499</name>
</gene>
<evidence type="ECO:0000256" key="7">
    <source>
        <dbReference type="PIRSR" id="PIRSR000446-1"/>
    </source>
</evidence>
<evidence type="ECO:0000259" key="8">
    <source>
        <dbReference type="SMART" id="SM00827"/>
    </source>
</evidence>
<comment type="catalytic activity">
    <reaction evidence="5 6">
        <text>holo-[ACP] + malonyl-CoA = malonyl-[ACP] + CoA</text>
        <dbReference type="Rhea" id="RHEA:41792"/>
        <dbReference type="Rhea" id="RHEA-COMP:9623"/>
        <dbReference type="Rhea" id="RHEA-COMP:9685"/>
        <dbReference type="ChEBI" id="CHEBI:57287"/>
        <dbReference type="ChEBI" id="CHEBI:57384"/>
        <dbReference type="ChEBI" id="CHEBI:64479"/>
        <dbReference type="ChEBI" id="CHEBI:78449"/>
        <dbReference type="EC" id="2.3.1.39"/>
    </reaction>
</comment>
<dbReference type="PANTHER" id="PTHR42681">
    <property type="entry name" value="MALONYL-COA-ACYL CARRIER PROTEIN TRANSACYLASE, MITOCHONDRIAL"/>
    <property type="match status" value="1"/>
</dbReference>
<dbReference type="EC" id="2.3.1.39" evidence="1 6"/>
<dbReference type="InterPro" id="IPR001227">
    <property type="entry name" value="Ac_transferase_dom_sf"/>
</dbReference>
<dbReference type="Gene3D" id="3.40.366.10">
    <property type="entry name" value="Malonyl-Coenzyme A Acyl Carrier Protein, domain 2"/>
    <property type="match status" value="1"/>
</dbReference>
<dbReference type="Pfam" id="PF00698">
    <property type="entry name" value="Acyl_transf_1"/>
    <property type="match status" value="1"/>
</dbReference>
<dbReference type="InterPro" id="IPR004410">
    <property type="entry name" value="Malonyl_CoA-ACP_transAc_FabD"/>
</dbReference>
<dbReference type="AlphaFoldDB" id="A0A841GQS5"/>
<dbReference type="EMBL" id="JACHIA010000003">
    <property type="protein sequence ID" value="MBB6069882.1"/>
    <property type="molecule type" value="Genomic_DNA"/>
</dbReference>
<dbReference type="FunFam" id="3.30.70.250:FF:000001">
    <property type="entry name" value="Malonyl CoA-acyl carrier protein transacylase"/>
    <property type="match status" value="1"/>
</dbReference>
<dbReference type="GO" id="GO:0005829">
    <property type="term" value="C:cytosol"/>
    <property type="evidence" value="ECO:0007669"/>
    <property type="project" value="TreeGrafter"/>
</dbReference>
<name>A0A841GQS5_9BACT</name>
<evidence type="ECO:0000256" key="2">
    <source>
        <dbReference type="ARBA" id="ARBA00018953"/>
    </source>
</evidence>
<feature type="active site" evidence="7">
    <location>
        <position position="93"/>
    </location>
</feature>
<evidence type="ECO:0000256" key="5">
    <source>
        <dbReference type="ARBA" id="ARBA00048462"/>
    </source>
</evidence>
<dbReference type="InterPro" id="IPR050858">
    <property type="entry name" value="Mal-CoA-ACP_Trans/PKS_FabD"/>
</dbReference>
<dbReference type="GO" id="GO:0004314">
    <property type="term" value="F:[acyl-carrier-protein] S-malonyltransferase activity"/>
    <property type="evidence" value="ECO:0007669"/>
    <property type="project" value="UniProtKB-EC"/>
</dbReference>
<protein>
    <recommendedName>
        <fullName evidence="2 6">Malonyl CoA-acyl carrier protein transacylase</fullName>
        <ecNumber evidence="1 6">2.3.1.39</ecNumber>
    </recommendedName>
</protein>
<dbReference type="InterPro" id="IPR016035">
    <property type="entry name" value="Acyl_Trfase/lysoPLipase"/>
</dbReference>
<dbReference type="NCBIfam" id="TIGR00128">
    <property type="entry name" value="fabD"/>
    <property type="match status" value="1"/>
</dbReference>
<keyword evidence="10" id="KW-1185">Reference proteome</keyword>
<reference evidence="9 10" key="1">
    <citation type="submission" date="2020-08" db="EMBL/GenBank/DDBJ databases">
        <title>Genomic Encyclopedia of Type Strains, Phase IV (KMG-IV): sequencing the most valuable type-strain genomes for metagenomic binning, comparative biology and taxonomic classification.</title>
        <authorList>
            <person name="Goeker M."/>
        </authorList>
    </citation>
    <scope>NUCLEOTIDE SEQUENCE [LARGE SCALE GENOMIC DNA]</scope>
    <source>
        <strain evidence="9 10">DSM 29007</strain>
    </source>
</reference>
<keyword evidence="3 6" id="KW-0808">Transferase</keyword>
<feature type="active site" evidence="7">
    <location>
        <position position="203"/>
    </location>
</feature>
<comment type="similarity">
    <text evidence="6">Belongs to the fabD family.</text>
</comment>
<dbReference type="InterPro" id="IPR014043">
    <property type="entry name" value="Acyl_transferase_dom"/>
</dbReference>
<evidence type="ECO:0000313" key="10">
    <source>
        <dbReference type="Proteomes" id="UP000582837"/>
    </source>
</evidence>
<dbReference type="PIRSF" id="PIRSF000446">
    <property type="entry name" value="Mct"/>
    <property type="match status" value="1"/>
</dbReference>
<evidence type="ECO:0000256" key="3">
    <source>
        <dbReference type="ARBA" id="ARBA00022679"/>
    </source>
</evidence>
<dbReference type="SUPFAM" id="SSF52151">
    <property type="entry name" value="FabD/lysophospholipase-like"/>
    <property type="match status" value="1"/>
</dbReference>
<evidence type="ECO:0000313" key="9">
    <source>
        <dbReference type="EMBL" id="MBB6069882.1"/>
    </source>
</evidence>
<evidence type="ECO:0000256" key="6">
    <source>
        <dbReference type="PIRNR" id="PIRNR000446"/>
    </source>
</evidence>
<dbReference type="Proteomes" id="UP000582837">
    <property type="component" value="Unassembled WGS sequence"/>
</dbReference>
<dbReference type="SMART" id="SM00827">
    <property type="entry name" value="PKS_AT"/>
    <property type="match status" value="1"/>
</dbReference>
<accession>A0A841GQS5</accession>
<dbReference type="RefSeq" id="WP_170039399.1">
    <property type="nucleotide sequence ID" value="NZ_JABDTL010000002.1"/>
</dbReference>
<keyword evidence="4 6" id="KW-0012">Acyltransferase</keyword>
<dbReference type="PANTHER" id="PTHR42681:SF1">
    <property type="entry name" value="MALONYL-COA-ACYL CARRIER PROTEIN TRANSACYLASE, MITOCHONDRIAL"/>
    <property type="match status" value="1"/>
</dbReference>
<evidence type="ECO:0000256" key="1">
    <source>
        <dbReference type="ARBA" id="ARBA00013258"/>
    </source>
</evidence>
<dbReference type="SUPFAM" id="SSF55048">
    <property type="entry name" value="Probable ACP-binding domain of malonyl-CoA ACP transacylase"/>
    <property type="match status" value="1"/>
</dbReference>
<dbReference type="InterPro" id="IPR024925">
    <property type="entry name" value="Malonyl_CoA-ACP_transAc"/>
</dbReference>
<evidence type="ECO:0000256" key="4">
    <source>
        <dbReference type="ARBA" id="ARBA00023315"/>
    </source>
</evidence>
<sequence length="313" mass="32391">MNGERIALLFPGQGSQAVGMGRDLAERFPEARALFQEADDALGFSLSTLMWEGPAEELTLTVNAQPALLVHSAAVWAVLKGADIDVVAAAGHSLGEFSAYHAAGSLAFADAVRTVRRRGELMLQSGNARPGTMAAVLGLDDDVVEGVCREASTEDSVVVPANFNSPGQVVVSGDVAAVERVGPMLVSAGAKKVQGLNVSGAFHSPLMAVAEEGLRAQLEGAAFGGPAFPVISNVTASPVTDGAEAQRLLVEQLTSPVRWTQSVRTMLQMGAERFVEVGAGKVLVTMLKRIDPAANGRGTALGTADAIAEYLNG</sequence>
<dbReference type="GO" id="GO:0006633">
    <property type="term" value="P:fatty acid biosynthetic process"/>
    <property type="evidence" value="ECO:0007669"/>
    <property type="project" value="TreeGrafter"/>
</dbReference>
<comment type="caution">
    <text evidence="9">The sequence shown here is derived from an EMBL/GenBank/DDBJ whole genome shotgun (WGS) entry which is preliminary data.</text>
</comment>